<proteinExistence type="predicted"/>
<dbReference type="Proteomes" id="UP000280298">
    <property type="component" value="Chromosome"/>
</dbReference>
<dbReference type="GO" id="GO:0016747">
    <property type="term" value="F:acyltransferase activity, transferring groups other than amino-acyl groups"/>
    <property type="evidence" value="ECO:0007669"/>
    <property type="project" value="UniProtKB-ARBA"/>
</dbReference>
<name>A0A3Q9ES70_9ACTN</name>
<keyword evidence="3" id="KW-1185">Reference proteome</keyword>
<dbReference type="OrthoDB" id="7055207at2"/>
<dbReference type="EMBL" id="CP034539">
    <property type="protein sequence ID" value="AZQ38050.1"/>
    <property type="molecule type" value="Genomic_DNA"/>
</dbReference>
<evidence type="ECO:0000256" key="1">
    <source>
        <dbReference type="SAM" id="MobiDB-lite"/>
    </source>
</evidence>
<sequence>MTHWDDVFVAATGPESVRDSMTRDDIDLVVHAWCGGRRRPGRTAERRARATALQIFRPADSGLAALHVAARYLSASDELRAALVTGEPAAVPAHPFSGRAAEGGEAGAVVARGAGTARILSTVFLGAPPDEALFRADLPWREPSPARHRSGPLSLPRRRRGTPPPDRGDVSLLEGPERKAVVQALDEAGGTLSDVARIVRSADQLAALAALLRREPDDEAPLVVLAGAGSGPDFGCAVLKPV</sequence>
<protein>
    <recommendedName>
        <fullName evidence="4">3-oxoacyl-ACP synthase</fullName>
    </recommendedName>
</protein>
<feature type="region of interest" description="Disordered" evidence="1">
    <location>
        <begin position="136"/>
        <end position="175"/>
    </location>
</feature>
<dbReference type="InterPro" id="IPR016039">
    <property type="entry name" value="Thiolase-like"/>
</dbReference>
<dbReference type="Gene3D" id="3.40.47.10">
    <property type="match status" value="1"/>
</dbReference>
<dbReference type="KEGG" id="scya:EJ357_35160"/>
<organism evidence="2 3">
    <name type="scientific">Streptomyces cyaneochromogenes</name>
    <dbReference type="NCBI Taxonomy" id="2496836"/>
    <lineage>
        <taxon>Bacteria</taxon>
        <taxon>Bacillati</taxon>
        <taxon>Actinomycetota</taxon>
        <taxon>Actinomycetes</taxon>
        <taxon>Kitasatosporales</taxon>
        <taxon>Streptomycetaceae</taxon>
        <taxon>Streptomyces</taxon>
    </lineage>
</organism>
<dbReference type="RefSeq" id="WP_126395709.1">
    <property type="nucleotide sequence ID" value="NZ_CP034539.1"/>
</dbReference>
<reference evidence="2 3" key="1">
    <citation type="journal article" date="2019" name="Int. J. Syst. Evol. Microbiol.">
        <title>Streptomyces cyaneochromogenes sp. nov., a blue pigment-producing actinomycete from manganese-contaminated soil.</title>
        <authorList>
            <person name="Tang X."/>
            <person name="Zhao J."/>
            <person name="Li K."/>
            <person name="Chen Z."/>
            <person name="Sun Y."/>
            <person name="Gao J."/>
        </authorList>
    </citation>
    <scope>NUCLEOTIDE SEQUENCE [LARGE SCALE GENOMIC DNA]</scope>
    <source>
        <strain evidence="2 3">MK-45</strain>
    </source>
</reference>
<feature type="compositionally biased region" description="Basic residues" evidence="1">
    <location>
        <begin position="146"/>
        <end position="161"/>
    </location>
</feature>
<evidence type="ECO:0008006" key="4">
    <source>
        <dbReference type="Google" id="ProtNLM"/>
    </source>
</evidence>
<gene>
    <name evidence="2" type="ORF">EJ357_35160</name>
</gene>
<accession>A0A3Q9ES70</accession>
<evidence type="ECO:0000313" key="2">
    <source>
        <dbReference type="EMBL" id="AZQ38050.1"/>
    </source>
</evidence>
<dbReference type="AlphaFoldDB" id="A0A3Q9ES70"/>
<evidence type="ECO:0000313" key="3">
    <source>
        <dbReference type="Proteomes" id="UP000280298"/>
    </source>
</evidence>